<feature type="transmembrane region" description="Helical" evidence="9">
    <location>
        <begin position="309"/>
        <end position="331"/>
    </location>
</feature>
<keyword evidence="7 9" id="KW-1133">Transmembrane helix</keyword>
<dbReference type="SUPFAM" id="SSF52540">
    <property type="entry name" value="P-loop containing nucleoside triphosphate hydrolases"/>
    <property type="match status" value="2"/>
</dbReference>
<dbReference type="GeneID" id="94192199"/>
<feature type="transmembrane region" description="Helical" evidence="9">
    <location>
        <begin position="832"/>
        <end position="852"/>
    </location>
</feature>
<evidence type="ECO:0000313" key="12">
    <source>
        <dbReference type="EMBL" id="GIX60716.1"/>
    </source>
</evidence>
<dbReference type="PROSITE" id="PS00211">
    <property type="entry name" value="ABC_TRANSPORTER_1"/>
    <property type="match status" value="1"/>
</dbReference>
<name>A0AAV4LNR7_BABCB</name>
<feature type="transmembrane region" description="Helical" evidence="9">
    <location>
        <begin position="123"/>
        <end position="144"/>
    </location>
</feature>
<dbReference type="SMART" id="SM00382">
    <property type="entry name" value="AAA"/>
    <property type="match status" value="2"/>
</dbReference>
<comment type="similarity">
    <text evidence="2">Belongs to the ABC transporter superfamily. ABCC family. Conjugate transporter (TC 3.A.1.208) subfamily.</text>
</comment>
<keyword evidence="4 9" id="KW-0812">Transmembrane</keyword>
<dbReference type="InterPro" id="IPR011527">
    <property type="entry name" value="ABC1_TM_dom"/>
</dbReference>
<comment type="caution">
    <text evidence="12">The sequence shown here is derived from an EMBL/GenBank/DDBJ whole genome shotgun (WGS) entry which is preliminary data.</text>
</comment>
<reference evidence="12 13" key="1">
    <citation type="submission" date="2021-06" db="EMBL/GenBank/DDBJ databases">
        <title>Genome sequence of Babesia caballi.</title>
        <authorList>
            <person name="Yamagishi J."/>
            <person name="Kidaka T."/>
            <person name="Ochi A."/>
        </authorList>
    </citation>
    <scope>NUCLEOTIDE SEQUENCE [LARGE SCALE GENOMIC DNA]</scope>
    <source>
        <strain evidence="12">USDA-D6B2</strain>
    </source>
</reference>
<dbReference type="PROSITE" id="PS50929">
    <property type="entry name" value="ABC_TM1F"/>
    <property type="match status" value="1"/>
</dbReference>
<evidence type="ECO:0000313" key="13">
    <source>
        <dbReference type="Proteomes" id="UP001497744"/>
    </source>
</evidence>
<dbReference type="Pfam" id="PF00005">
    <property type="entry name" value="ABC_tran"/>
    <property type="match status" value="2"/>
</dbReference>
<evidence type="ECO:0000256" key="8">
    <source>
        <dbReference type="ARBA" id="ARBA00023136"/>
    </source>
</evidence>
<dbReference type="Gene3D" id="3.40.50.300">
    <property type="entry name" value="P-loop containing nucleotide triphosphate hydrolases"/>
    <property type="match status" value="2"/>
</dbReference>
<protein>
    <submittedName>
        <fullName evidence="12">ABC transporter family protein</fullName>
    </submittedName>
</protein>
<evidence type="ECO:0000256" key="2">
    <source>
        <dbReference type="ARBA" id="ARBA00009726"/>
    </source>
</evidence>
<feature type="transmembrane region" description="Helical" evidence="9">
    <location>
        <begin position="1118"/>
        <end position="1140"/>
    </location>
</feature>
<comment type="subcellular location">
    <subcellularLocation>
        <location evidence="1">Membrane</location>
        <topology evidence="1">Multi-pass membrane protein</topology>
    </subcellularLocation>
</comment>
<dbReference type="GO" id="GO:0005524">
    <property type="term" value="F:ATP binding"/>
    <property type="evidence" value="ECO:0007669"/>
    <property type="project" value="UniProtKB-KW"/>
</dbReference>
<feature type="transmembrane region" description="Helical" evidence="9">
    <location>
        <begin position="982"/>
        <end position="1011"/>
    </location>
</feature>
<dbReference type="RefSeq" id="XP_067712787.1">
    <property type="nucleotide sequence ID" value="XM_067856686.1"/>
</dbReference>
<feature type="domain" description="ABC transmembrane type-1" evidence="11">
    <location>
        <begin position="847"/>
        <end position="1142"/>
    </location>
</feature>
<feature type="transmembrane region" description="Helical" evidence="9">
    <location>
        <begin position="905"/>
        <end position="928"/>
    </location>
</feature>
<evidence type="ECO:0000256" key="3">
    <source>
        <dbReference type="ARBA" id="ARBA00022448"/>
    </source>
</evidence>
<feature type="transmembrane region" description="Helical" evidence="9">
    <location>
        <begin position="382"/>
        <end position="403"/>
    </location>
</feature>
<gene>
    <name evidence="12" type="ORF">BcabD6B2_01510</name>
</gene>
<dbReference type="InterPro" id="IPR017871">
    <property type="entry name" value="ABC_transporter-like_CS"/>
</dbReference>
<keyword evidence="8 9" id="KW-0472">Membrane</keyword>
<dbReference type="InterPro" id="IPR036640">
    <property type="entry name" value="ABC1_TM_sf"/>
</dbReference>
<dbReference type="InterPro" id="IPR003439">
    <property type="entry name" value="ABC_transporter-like_ATP-bd"/>
</dbReference>
<dbReference type="Gene3D" id="1.20.1560.10">
    <property type="entry name" value="ABC transporter type 1, transmembrane domain"/>
    <property type="match status" value="2"/>
</dbReference>
<dbReference type="GO" id="GO:0016020">
    <property type="term" value="C:membrane"/>
    <property type="evidence" value="ECO:0007669"/>
    <property type="project" value="UniProtKB-SubCell"/>
</dbReference>
<dbReference type="SUPFAM" id="SSF90123">
    <property type="entry name" value="ABC transporter transmembrane region"/>
    <property type="match status" value="2"/>
</dbReference>
<dbReference type="GO" id="GO:0016887">
    <property type="term" value="F:ATP hydrolysis activity"/>
    <property type="evidence" value="ECO:0007669"/>
    <property type="project" value="InterPro"/>
</dbReference>
<feature type="transmembrane region" description="Helical" evidence="9">
    <location>
        <begin position="281"/>
        <end position="297"/>
    </location>
</feature>
<dbReference type="EMBL" id="BPLF01000001">
    <property type="protein sequence ID" value="GIX60716.1"/>
    <property type="molecule type" value="Genomic_DNA"/>
</dbReference>
<feature type="transmembrane region" description="Helical" evidence="9">
    <location>
        <begin position="1087"/>
        <end position="1106"/>
    </location>
</feature>
<feature type="transmembrane region" description="Helical" evidence="9">
    <location>
        <begin position="156"/>
        <end position="178"/>
    </location>
</feature>
<feature type="domain" description="ABC transporter" evidence="10">
    <location>
        <begin position="1242"/>
        <end position="1526"/>
    </location>
</feature>
<keyword evidence="13" id="KW-1185">Reference proteome</keyword>
<evidence type="ECO:0000256" key="5">
    <source>
        <dbReference type="ARBA" id="ARBA00022741"/>
    </source>
</evidence>
<evidence type="ECO:0000256" key="4">
    <source>
        <dbReference type="ARBA" id="ARBA00022692"/>
    </source>
</evidence>
<keyword evidence="5" id="KW-0547">Nucleotide-binding</keyword>
<evidence type="ECO:0000256" key="7">
    <source>
        <dbReference type="ARBA" id="ARBA00022989"/>
    </source>
</evidence>
<dbReference type="InterPro" id="IPR050173">
    <property type="entry name" value="ABC_transporter_C-like"/>
</dbReference>
<evidence type="ECO:0000256" key="1">
    <source>
        <dbReference type="ARBA" id="ARBA00004141"/>
    </source>
</evidence>
<dbReference type="InterPro" id="IPR003593">
    <property type="entry name" value="AAA+_ATPase"/>
</dbReference>
<organism evidence="12 13">
    <name type="scientific">Babesia caballi</name>
    <dbReference type="NCBI Taxonomy" id="5871"/>
    <lineage>
        <taxon>Eukaryota</taxon>
        <taxon>Sar</taxon>
        <taxon>Alveolata</taxon>
        <taxon>Apicomplexa</taxon>
        <taxon>Aconoidasida</taxon>
        <taxon>Piroplasmida</taxon>
        <taxon>Babesiidae</taxon>
        <taxon>Babesia</taxon>
    </lineage>
</organism>
<dbReference type="Proteomes" id="UP001497744">
    <property type="component" value="Unassembled WGS sequence"/>
</dbReference>
<feature type="domain" description="ABC transporter" evidence="10">
    <location>
        <begin position="500"/>
        <end position="749"/>
    </location>
</feature>
<proteinExistence type="inferred from homology"/>
<evidence type="ECO:0000259" key="10">
    <source>
        <dbReference type="PROSITE" id="PS50893"/>
    </source>
</evidence>
<dbReference type="PANTHER" id="PTHR24223">
    <property type="entry name" value="ATP-BINDING CASSETTE SUB-FAMILY C"/>
    <property type="match status" value="1"/>
</dbReference>
<dbReference type="InterPro" id="IPR027417">
    <property type="entry name" value="P-loop_NTPase"/>
</dbReference>
<dbReference type="PROSITE" id="PS50893">
    <property type="entry name" value="ABC_TRANSPORTER_2"/>
    <property type="match status" value="2"/>
</dbReference>
<sequence>MDRPAAPDIRPSDNREDRHTRDETYGLSYFDTCSWLSFIFIRWPSSWMRYFCSAYIGPEDVHPLPKADSVDYWQPIFSKHISDGLLRLEKSDVEAASGAGGRRTRPYKSIIVRAMFLTFWKRFTIIILAHIAMNLISVGTAMLLKGLMGYMSAKENSIHAIVGMICVIVAVEFVSAVLSQHLSLYFNRVHVVMESVLTVTLFQHGMCHRRAYASLIEDLPEMTVCKGLVHSWPCKQEQCASNPLLCPARRYQNKELPPNMYVYLFVDAYAIVRIANAMVDMVRFICVFIFSIYLIGSRIGMNVLGPASIVLSIVFVLTVVEATNGYVWYYALQSKDDRVARTSEAVANLNVLRVMGMEDVGYNLARNSREDEMMLLKTRNGLHTVSLFLNRILGVSVLLFILLDYIKNLKASINDANFDISAPITMMFIVDKIASASENLPKTIKTIVESATSVTRVEKFLRTCSPNYYLKSTSGSSATMGSDLSKLSHSKEEFPPDTVVMFKDASFTWHYDRKEMLNSISLSHAIFQDLDFELKGGDINIITGAQGCGKTSFIKSILGEMSLVSGSMAVAPLSTGMPIFYTPQEVWIPTGTIRSIITFGYAFNEDIYRRVVEAVELLSDFNSWADGDSRVVSEKGYSLSGGQRVRLSLARAIYAYMVFSKANESLEENRCCFLMCLDEPFNGLDQTVTKSIFNNLFNRETGLLVSDNVSVVMAMSKMNLDILINAVDATNLKDIFVRAIEHRSLAAPRPFQSYNFDESPISRSSSYASRGRSVSKHDSLCRLPDAIWRSCEDDVSMSKENYHITRRMKGLNSRFTDDNAEQKDLCSTGHGYLTYALAIGIFLSSTIFIMFFSGSVLEKVNAIWVARWSDSVKSLGGADRATLNKEAIIEEHDYTIKLVTTFSSLFMGLIFLGVTLTAVASIISAIYLHDFALNSLFFKSSSVITVKKSIGQLLTFLATDLVYIDLYLVYFGLSTLLAFLKLLAQFATVCYTIPISIPVPVIGGIVIYFCLLQRYLVSSKKGQLLMLEGVTNISSVYANVIDGSSMYRSYQKEKYCMKSIVERSDYYYRSKFIKAAFTSRFMIETKITTCVMLFVVALLPVLYSYFMGTALQVAKVGLGISISMAINGALTACISNWTTLEKSMCSMSRYESYFLQGKFSLKEKFENMHETVLCGRSIDDTGTYDKKRRADLVKRRKLEFCNYLFRRYRSVLSTLFYKPRIEFLDGSAYMPAEYSSVVLEDVSVPHLSKQSGDSQHYILKGISARANAGDIIGIMGRTGAGKSTLLAVLQNISRMREGDVLLDGRDLNTIPRKVLRHVIGVLPQIPFIFKGWTLRRFLDPRMLYSDSEIMTALECCGLLDLVNSLPCEKPLDAIMVANPVKAERGLFLITPLIKISGAEETGVDLHRTVENSRAEGEQPKSLFSMTQLRMLSLARLILYRSTYRILLIDEPPREDNKSSDDKAAASETEARPSTVSAALPVYELVKIYFKHCTTFIVAHDKTVLSYCSKLWEMNGGMLVKNKEVEAGDIETFLS</sequence>
<keyword evidence="3" id="KW-0813">Transport</keyword>
<accession>A0AAV4LNR7</accession>
<dbReference type="GO" id="GO:0140359">
    <property type="term" value="F:ABC-type transporter activity"/>
    <property type="evidence" value="ECO:0007669"/>
    <property type="project" value="InterPro"/>
</dbReference>
<keyword evidence="6" id="KW-0067">ATP-binding</keyword>
<evidence type="ECO:0000256" key="6">
    <source>
        <dbReference type="ARBA" id="ARBA00022840"/>
    </source>
</evidence>
<evidence type="ECO:0000256" key="9">
    <source>
        <dbReference type="SAM" id="Phobius"/>
    </source>
</evidence>
<evidence type="ECO:0000259" key="11">
    <source>
        <dbReference type="PROSITE" id="PS50929"/>
    </source>
</evidence>
<dbReference type="PANTHER" id="PTHR24223:SF456">
    <property type="entry name" value="MULTIDRUG RESISTANCE-ASSOCIATED PROTEIN LETHAL(2)03659"/>
    <property type="match status" value="1"/>
</dbReference>